<reference evidence="8 9" key="1">
    <citation type="submission" date="2016-03" db="EMBL/GenBank/DDBJ databases">
        <title>Draft Genome Assembly of Pseudomonas putida strain CBF10-2.</title>
        <authorList>
            <person name="Iyer R.S."/>
            <person name="Damania A."/>
        </authorList>
    </citation>
    <scope>NUCLEOTIDE SEQUENCE [LARGE SCALE GENOMIC DNA]</scope>
    <source>
        <strain evidence="8 9">CBF10-2</strain>
    </source>
</reference>
<feature type="compositionally biased region" description="Basic and acidic residues" evidence="4">
    <location>
        <begin position="26"/>
        <end position="42"/>
    </location>
</feature>
<evidence type="ECO:0000259" key="7">
    <source>
        <dbReference type="Pfam" id="PF17287"/>
    </source>
</evidence>
<feature type="domain" description="ShlB POTRA" evidence="7">
    <location>
        <begin position="139"/>
        <end position="191"/>
    </location>
</feature>
<dbReference type="InterPro" id="IPR005565">
    <property type="entry name" value="Hemolysn_activator_HlyB_C"/>
</dbReference>
<dbReference type="Pfam" id="PF08479">
    <property type="entry name" value="POTRA_2"/>
    <property type="match status" value="1"/>
</dbReference>
<protein>
    <recommendedName>
        <fullName evidence="10">ShlB/FhaC/HecB family hemolysin secretion/activation protein</fullName>
    </recommendedName>
</protein>
<dbReference type="Pfam" id="PF03865">
    <property type="entry name" value="ShlB"/>
    <property type="match status" value="1"/>
</dbReference>
<name>A0A177STW4_PSEPU</name>
<feature type="domain" description="Haemolysin activator HlyB C-terminal" evidence="5">
    <location>
        <begin position="196"/>
        <end position="505"/>
    </location>
</feature>
<dbReference type="RefSeq" id="WP_167654025.1">
    <property type="nucleotide sequence ID" value="NZ_LUCV01000006.1"/>
</dbReference>
<dbReference type="InterPro" id="IPR035251">
    <property type="entry name" value="ShlB_POTRA"/>
</dbReference>
<proteinExistence type="predicted"/>
<dbReference type="EMBL" id="LUCV01000006">
    <property type="protein sequence ID" value="OAI94418.1"/>
    <property type="molecule type" value="Genomic_DNA"/>
</dbReference>
<dbReference type="GO" id="GO:0008320">
    <property type="term" value="F:protein transmembrane transporter activity"/>
    <property type="evidence" value="ECO:0007669"/>
    <property type="project" value="TreeGrafter"/>
</dbReference>
<sequence length="544" mass="60848">MILVALLPRPATAQANPGLPLLREQEQETRELRREQQLRRLDSPTIGAPDEPTPTISGNAHCWPIRAVKLAGSTLLKSRTLRERLDALLPPCMTETHLNELLKGITRLYLAQGYLGSRPYLASPPQNGTLEIIIVEGFVESVEFDDPSLPLSLSRAFPDLLGKPLKLGDLEQGLWQMNRLQSVDLSADLEPGSMPGGTRVVIRSQRARTSRLRLLGSLDNNGNALVGRGQYGLQLGIDSPLEQNDFFALYSTSSLPGSPGNSHRLGLSYSIPQGPWTFSLNAVRLHYRAPLPASHRVTEGRIDLYSIKLENTFRYLNTLQFDYSLQLGQKHADTRLSHSRIKFQSPTVTVVDADVTLSWRDDAIWSIALGYSQGLTWFGADTQRFNSRSPEPQFRKYRATLWQRRESMNPGRRWRWDSELALQFSPDPLVALEHIAIGDASAVRGFRDSGVSDSSGAVWRNTLSLPLNTALPLEIRPFLGLDAGWSRFDHGAPSQRLLGMSTGLELSRPDARLRLDYQRALHNDNTPRHALEPGHWRAQLTLVF</sequence>
<dbReference type="AlphaFoldDB" id="A0A177STW4"/>
<evidence type="ECO:0000256" key="2">
    <source>
        <dbReference type="ARBA" id="ARBA00022692"/>
    </source>
</evidence>
<comment type="caution">
    <text evidence="8">The sequence shown here is derived from an EMBL/GenBank/DDBJ whole genome shotgun (WGS) entry which is preliminary data.</text>
</comment>
<accession>A0A177STW4</accession>
<dbReference type="InterPro" id="IPR027282">
    <property type="entry name" value="TPS"/>
</dbReference>
<dbReference type="Gene3D" id="3.10.20.310">
    <property type="entry name" value="membrane protein fhac"/>
    <property type="match status" value="1"/>
</dbReference>
<keyword evidence="1" id="KW-1134">Transmembrane beta strand</keyword>
<keyword evidence="3" id="KW-0998">Cell outer membrane</keyword>
<evidence type="ECO:0000256" key="4">
    <source>
        <dbReference type="SAM" id="MobiDB-lite"/>
    </source>
</evidence>
<dbReference type="GO" id="GO:0046819">
    <property type="term" value="P:protein secretion by the type V secretion system"/>
    <property type="evidence" value="ECO:0007669"/>
    <property type="project" value="TreeGrafter"/>
</dbReference>
<evidence type="ECO:0000313" key="8">
    <source>
        <dbReference type="EMBL" id="OAI94418.1"/>
    </source>
</evidence>
<dbReference type="Proteomes" id="UP000077752">
    <property type="component" value="Unassembled WGS sequence"/>
</dbReference>
<evidence type="ECO:0000313" key="9">
    <source>
        <dbReference type="Proteomes" id="UP000077752"/>
    </source>
</evidence>
<dbReference type="PANTHER" id="PTHR34597:SF3">
    <property type="entry name" value="OUTER MEMBRANE TRANSPORTER CDIB"/>
    <property type="match status" value="1"/>
</dbReference>
<gene>
    <name evidence="8" type="ORF">AYO28_09235</name>
</gene>
<dbReference type="InterPro" id="IPR013686">
    <property type="entry name" value="Polypept-transport_assoc_ShlB"/>
</dbReference>
<dbReference type="GO" id="GO:0098046">
    <property type="term" value="C:type V protein secretion system complex"/>
    <property type="evidence" value="ECO:0007669"/>
    <property type="project" value="TreeGrafter"/>
</dbReference>
<evidence type="ECO:0000256" key="3">
    <source>
        <dbReference type="ARBA" id="ARBA00023237"/>
    </source>
</evidence>
<feature type="region of interest" description="Disordered" evidence="4">
    <location>
        <begin position="26"/>
        <end position="54"/>
    </location>
</feature>
<evidence type="ECO:0000259" key="6">
    <source>
        <dbReference type="Pfam" id="PF08479"/>
    </source>
</evidence>
<dbReference type="InterPro" id="IPR051544">
    <property type="entry name" value="TPS_OM_transporter"/>
</dbReference>
<evidence type="ECO:0000256" key="1">
    <source>
        <dbReference type="ARBA" id="ARBA00022452"/>
    </source>
</evidence>
<feature type="domain" description="Polypeptide-transport-associated ShlB-type" evidence="6">
    <location>
        <begin position="63"/>
        <end position="137"/>
    </location>
</feature>
<dbReference type="Pfam" id="PF17287">
    <property type="entry name" value="POTRA_3"/>
    <property type="match status" value="1"/>
</dbReference>
<dbReference type="PIRSF" id="PIRSF029745">
    <property type="entry name" value="FhaC"/>
    <property type="match status" value="1"/>
</dbReference>
<evidence type="ECO:0000259" key="5">
    <source>
        <dbReference type="Pfam" id="PF03865"/>
    </source>
</evidence>
<dbReference type="Gene3D" id="2.40.160.50">
    <property type="entry name" value="membrane protein fhac: a member of the omp85/tpsb transporter family"/>
    <property type="match status" value="1"/>
</dbReference>
<evidence type="ECO:0008006" key="10">
    <source>
        <dbReference type="Google" id="ProtNLM"/>
    </source>
</evidence>
<keyword evidence="2" id="KW-0812">Transmembrane</keyword>
<keyword evidence="1" id="KW-0472">Membrane</keyword>
<dbReference type="PANTHER" id="PTHR34597">
    <property type="entry name" value="SLR1661 PROTEIN"/>
    <property type="match status" value="1"/>
</dbReference>
<organism evidence="8 9">
    <name type="scientific">Pseudomonas putida</name>
    <name type="common">Arthrobacter siderocapsulatus</name>
    <dbReference type="NCBI Taxonomy" id="303"/>
    <lineage>
        <taxon>Bacteria</taxon>
        <taxon>Pseudomonadati</taxon>
        <taxon>Pseudomonadota</taxon>
        <taxon>Gammaproteobacteria</taxon>
        <taxon>Pseudomonadales</taxon>
        <taxon>Pseudomonadaceae</taxon>
        <taxon>Pseudomonas</taxon>
    </lineage>
</organism>